<sequence>MDRVRNDPRQTGTGGPTKDHRRLKVELLIVLGLSLGQSAVYAVVSLMDKLSRAPLADQTTSMNNSLSERPYFDLTYQLLDIVFALVPVALVFFLFAHAGANGFRRMGFDLRRPWADLGWGVALFVGIGLGTLAMYAVGRSLGVTTAIVPAALEPYWWTVPVLALSAVRHGVVEEVIVVGYLFDRLRRLGWGVWPILLASALLRGSYHLYQGFGPFVGNVLMGLVFGWLYLRYKRVMPLVIAHALLDTAGFVGYSLLGPAIGLGT</sequence>
<gene>
    <name evidence="3" type="ORF">ACETWP_11980</name>
</gene>
<dbReference type="InterPro" id="IPR003675">
    <property type="entry name" value="Rce1/LyrA-like_dom"/>
</dbReference>
<evidence type="ECO:0000313" key="3">
    <source>
        <dbReference type="EMBL" id="MFB0835308.1"/>
    </source>
</evidence>
<feature type="transmembrane region" description="Helical" evidence="1">
    <location>
        <begin position="27"/>
        <end position="47"/>
    </location>
</feature>
<feature type="transmembrane region" description="Helical" evidence="1">
    <location>
        <begin position="74"/>
        <end position="96"/>
    </location>
</feature>
<proteinExistence type="predicted"/>
<comment type="caution">
    <text evidence="3">The sequence shown here is derived from an EMBL/GenBank/DDBJ whole genome shotgun (WGS) entry which is preliminary data.</text>
</comment>
<dbReference type="Pfam" id="PF02517">
    <property type="entry name" value="Rce1-like"/>
    <property type="match status" value="1"/>
</dbReference>
<keyword evidence="1" id="KW-0812">Transmembrane</keyword>
<feature type="domain" description="CAAX prenyl protease 2/Lysostaphin resistance protein A-like" evidence="2">
    <location>
        <begin position="156"/>
        <end position="247"/>
    </location>
</feature>
<keyword evidence="3" id="KW-0378">Hydrolase</keyword>
<dbReference type="EMBL" id="JBHDLJ010000009">
    <property type="protein sequence ID" value="MFB0835308.1"/>
    <property type="molecule type" value="Genomic_DNA"/>
</dbReference>
<protein>
    <submittedName>
        <fullName evidence="3">CPBP family intramembrane glutamic endopeptidase</fullName>
        <ecNumber evidence="3">3.4.-.-</ecNumber>
    </submittedName>
</protein>
<feature type="transmembrane region" description="Helical" evidence="1">
    <location>
        <begin position="117"/>
        <end position="137"/>
    </location>
</feature>
<accession>A0ABV4UNV5</accession>
<evidence type="ECO:0000256" key="1">
    <source>
        <dbReference type="SAM" id="Phobius"/>
    </source>
</evidence>
<feature type="transmembrane region" description="Helical" evidence="1">
    <location>
        <begin position="237"/>
        <end position="256"/>
    </location>
</feature>
<dbReference type="GO" id="GO:0016787">
    <property type="term" value="F:hydrolase activity"/>
    <property type="evidence" value="ECO:0007669"/>
    <property type="project" value="UniProtKB-KW"/>
</dbReference>
<name>A0ABV4UNV5_9MICC</name>
<evidence type="ECO:0000259" key="2">
    <source>
        <dbReference type="Pfam" id="PF02517"/>
    </source>
</evidence>
<dbReference type="Proteomes" id="UP001575652">
    <property type="component" value="Unassembled WGS sequence"/>
</dbReference>
<dbReference type="EC" id="3.4.-.-" evidence="3"/>
<keyword evidence="4" id="KW-1185">Reference proteome</keyword>
<feature type="transmembrane region" description="Helical" evidence="1">
    <location>
        <begin position="212"/>
        <end position="230"/>
    </location>
</feature>
<reference evidence="3 4" key="1">
    <citation type="submission" date="2024-09" db="EMBL/GenBank/DDBJ databases">
        <authorList>
            <person name="Salinas-Garcia M.A."/>
            <person name="Prieme A."/>
        </authorList>
    </citation>
    <scope>NUCLEOTIDE SEQUENCE [LARGE SCALE GENOMIC DNA]</scope>
    <source>
        <strain evidence="3 4">DSM 21081</strain>
    </source>
</reference>
<dbReference type="RefSeq" id="WP_373972482.1">
    <property type="nucleotide sequence ID" value="NZ_JBHDLJ010000009.1"/>
</dbReference>
<evidence type="ECO:0000313" key="4">
    <source>
        <dbReference type="Proteomes" id="UP001575652"/>
    </source>
</evidence>
<keyword evidence="1" id="KW-0472">Membrane</keyword>
<organism evidence="3 4">
    <name type="scientific">Arthrobacter halodurans</name>
    <dbReference type="NCBI Taxonomy" id="516699"/>
    <lineage>
        <taxon>Bacteria</taxon>
        <taxon>Bacillati</taxon>
        <taxon>Actinomycetota</taxon>
        <taxon>Actinomycetes</taxon>
        <taxon>Micrococcales</taxon>
        <taxon>Micrococcaceae</taxon>
        <taxon>Arthrobacter</taxon>
    </lineage>
</organism>
<keyword evidence="1" id="KW-1133">Transmembrane helix</keyword>